<protein>
    <submittedName>
        <fullName evidence="1">Uncharacterized protein</fullName>
    </submittedName>
</protein>
<organism evidence="1 2">
    <name type="scientific">Trifolium medium</name>
    <dbReference type="NCBI Taxonomy" id="97028"/>
    <lineage>
        <taxon>Eukaryota</taxon>
        <taxon>Viridiplantae</taxon>
        <taxon>Streptophyta</taxon>
        <taxon>Embryophyta</taxon>
        <taxon>Tracheophyta</taxon>
        <taxon>Spermatophyta</taxon>
        <taxon>Magnoliopsida</taxon>
        <taxon>eudicotyledons</taxon>
        <taxon>Gunneridae</taxon>
        <taxon>Pentapetalae</taxon>
        <taxon>rosids</taxon>
        <taxon>fabids</taxon>
        <taxon>Fabales</taxon>
        <taxon>Fabaceae</taxon>
        <taxon>Papilionoideae</taxon>
        <taxon>50 kb inversion clade</taxon>
        <taxon>NPAAA clade</taxon>
        <taxon>Hologalegina</taxon>
        <taxon>IRL clade</taxon>
        <taxon>Trifolieae</taxon>
        <taxon>Trifolium</taxon>
    </lineage>
</organism>
<evidence type="ECO:0000313" key="1">
    <source>
        <dbReference type="EMBL" id="MCI63991.1"/>
    </source>
</evidence>
<accession>A0A392TS18</accession>
<reference evidence="1 2" key="1">
    <citation type="journal article" date="2018" name="Front. Plant Sci.">
        <title>Red Clover (Trifolium pratense) and Zigzag Clover (T. medium) - A Picture of Genomic Similarities and Differences.</title>
        <authorList>
            <person name="Dluhosova J."/>
            <person name="Istvanek J."/>
            <person name="Nedelnik J."/>
            <person name="Repkova J."/>
        </authorList>
    </citation>
    <scope>NUCLEOTIDE SEQUENCE [LARGE SCALE GENOMIC DNA]</scope>
    <source>
        <strain evidence="2">cv. 10/8</strain>
        <tissue evidence="1">Leaf</tissue>
    </source>
</reference>
<evidence type="ECO:0000313" key="2">
    <source>
        <dbReference type="Proteomes" id="UP000265520"/>
    </source>
</evidence>
<dbReference type="AlphaFoldDB" id="A0A392TS18"/>
<name>A0A392TS18_9FABA</name>
<dbReference type="EMBL" id="LXQA010647243">
    <property type="protein sequence ID" value="MCI63991.1"/>
    <property type="molecule type" value="Genomic_DNA"/>
</dbReference>
<feature type="non-terminal residue" evidence="1">
    <location>
        <position position="28"/>
    </location>
</feature>
<keyword evidence="2" id="KW-1185">Reference proteome</keyword>
<dbReference type="Proteomes" id="UP000265520">
    <property type="component" value="Unassembled WGS sequence"/>
</dbReference>
<proteinExistence type="predicted"/>
<sequence>MEGRGWMKNLLHHLQTLGNCAPPFVNIL</sequence>
<comment type="caution">
    <text evidence="1">The sequence shown here is derived from an EMBL/GenBank/DDBJ whole genome shotgun (WGS) entry which is preliminary data.</text>
</comment>